<dbReference type="Pfam" id="PF02594">
    <property type="entry name" value="DUF167"/>
    <property type="match status" value="1"/>
</dbReference>
<reference evidence="3 4" key="1">
    <citation type="submission" date="2018-08" db="EMBL/GenBank/DDBJ databases">
        <title>Parvularcula sp. SM1705, isolated from surface water of the South Sea China.</title>
        <authorList>
            <person name="Sun L."/>
        </authorList>
    </citation>
    <scope>NUCLEOTIDE SEQUENCE [LARGE SCALE GENOMIC DNA]</scope>
    <source>
        <strain evidence="3 4">SM1705</strain>
    </source>
</reference>
<organism evidence="3 4">
    <name type="scientific">Parvularcula marina</name>
    <dbReference type="NCBI Taxonomy" id="2292771"/>
    <lineage>
        <taxon>Bacteria</taxon>
        <taxon>Pseudomonadati</taxon>
        <taxon>Pseudomonadota</taxon>
        <taxon>Alphaproteobacteria</taxon>
        <taxon>Parvularculales</taxon>
        <taxon>Parvularculaceae</taxon>
        <taxon>Parvularcula</taxon>
    </lineage>
</organism>
<dbReference type="EMBL" id="QUQO01000001">
    <property type="protein sequence ID" value="RFB04940.1"/>
    <property type="molecule type" value="Genomic_DNA"/>
</dbReference>
<dbReference type="NCBIfam" id="TIGR00251">
    <property type="entry name" value="DUF167 family protein"/>
    <property type="match status" value="1"/>
</dbReference>
<dbReference type="PANTHER" id="PTHR13420">
    <property type="entry name" value="UPF0235 PROTEIN C15ORF40"/>
    <property type="match status" value="1"/>
</dbReference>
<dbReference type="SMART" id="SM01152">
    <property type="entry name" value="DUF167"/>
    <property type="match status" value="1"/>
</dbReference>
<evidence type="ECO:0000313" key="4">
    <source>
        <dbReference type="Proteomes" id="UP000264589"/>
    </source>
</evidence>
<protein>
    <recommendedName>
        <fullName evidence="2">UPF0235 protein DX908_06350</fullName>
    </recommendedName>
</protein>
<dbReference type="Gene3D" id="3.30.1200.10">
    <property type="entry name" value="YggU-like"/>
    <property type="match status" value="1"/>
</dbReference>
<keyword evidence="4" id="KW-1185">Reference proteome</keyword>
<dbReference type="HAMAP" id="MF_00634">
    <property type="entry name" value="UPF0235"/>
    <property type="match status" value="1"/>
</dbReference>
<name>A0A371RHM0_9PROT</name>
<evidence type="ECO:0000313" key="3">
    <source>
        <dbReference type="EMBL" id="RFB04940.1"/>
    </source>
</evidence>
<evidence type="ECO:0000256" key="1">
    <source>
        <dbReference type="ARBA" id="ARBA00010364"/>
    </source>
</evidence>
<dbReference type="AlphaFoldDB" id="A0A371RHM0"/>
<evidence type="ECO:0000256" key="2">
    <source>
        <dbReference type="HAMAP-Rule" id="MF_00634"/>
    </source>
</evidence>
<dbReference type="RefSeq" id="WP_116391571.1">
    <property type="nucleotide sequence ID" value="NZ_QUQO01000001.1"/>
</dbReference>
<sequence length="100" mass="10278">MSENAPTLLLRVTPGAASAGLAGIWESPEGERRLIVRVTAAPEKGKANKAVVTLIAKELGVAKSSVSVVSGETDRNKVLRIDAEGAGDAIARLMAEAAAR</sequence>
<dbReference type="GO" id="GO:0005737">
    <property type="term" value="C:cytoplasm"/>
    <property type="evidence" value="ECO:0007669"/>
    <property type="project" value="TreeGrafter"/>
</dbReference>
<proteinExistence type="inferred from homology"/>
<dbReference type="SUPFAM" id="SSF69786">
    <property type="entry name" value="YggU-like"/>
    <property type="match status" value="1"/>
</dbReference>
<dbReference type="InterPro" id="IPR003746">
    <property type="entry name" value="DUF167"/>
</dbReference>
<gene>
    <name evidence="3" type="ORF">DX908_06350</name>
</gene>
<dbReference type="OrthoDB" id="9801972at2"/>
<dbReference type="InterPro" id="IPR036591">
    <property type="entry name" value="YggU-like_sf"/>
</dbReference>
<comment type="caution">
    <text evidence="3">The sequence shown here is derived from an EMBL/GenBank/DDBJ whole genome shotgun (WGS) entry which is preliminary data.</text>
</comment>
<comment type="similarity">
    <text evidence="1 2">Belongs to the UPF0235 family.</text>
</comment>
<dbReference type="InParanoid" id="A0A371RHM0"/>
<dbReference type="Proteomes" id="UP000264589">
    <property type="component" value="Unassembled WGS sequence"/>
</dbReference>
<accession>A0A371RHM0</accession>
<dbReference type="PANTHER" id="PTHR13420:SF7">
    <property type="entry name" value="UPF0235 PROTEIN C15ORF40"/>
    <property type="match status" value="1"/>
</dbReference>